<name>K2KGC2_9GAMM</name>
<gene>
    <name evidence="3" type="ORF">A10D4_02362</name>
</gene>
<dbReference type="PATRIC" id="fig|740709.3.peg.477"/>
<reference evidence="3 4" key="1">
    <citation type="journal article" date="2012" name="J. Bacteriol.">
        <title>Genome Sequence of Idiomarina xiamenensis Type Strain 10-D-4.</title>
        <authorList>
            <person name="Lai Q."/>
            <person name="Wang L."/>
            <person name="Wang W."/>
            <person name="Shao Z."/>
        </authorList>
    </citation>
    <scope>NUCLEOTIDE SEQUENCE [LARGE SCALE GENOMIC DNA]</scope>
    <source>
        <strain evidence="3 4">10-D-4</strain>
    </source>
</reference>
<dbReference type="InterPro" id="IPR024191">
    <property type="entry name" value="Peptidase_M61"/>
</dbReference>
<keyword evidence="3" id="KW-0378">Hydrolase</keyword>
<evidence type="ECO:0000259" key="2">
    <source>
        <dbReference type="Pfam" id="PF17899"/>
    </source>
</evidence>
<dbReference type="eggNOG" id="COG3975">
    <property type="taxonomic scope" value="Bacteria"/>
</dbReference>
<dbReference type="PIRSF" id="PIRSF016493">
    <property type="entry name" value="Glycyl_aminpptds"/>
    <property type="match status" value="1"/>
</dbReference>
<dbReference type="Gene3D" id="1.10.390.10">
    <property type="entry name" value="Neutral Protease Domain 2"/>
    <property type="match status" value="1"/>
</dbReference>
<evidence type="ECO:0000313" key="3">
    <source>
        <dbReference type="EMBL" id="EKE87048.1"/>
    </source>
</evidence>
<sequence>MITYQITPADLHGHLFSVSISIDADSADGQRLSLPNWIPGSYMIRDFAKHIIGFYAEDVNGDEVAWRWLNKHQIQLAASNTPISVHYQVYAWDLSVRSAYLDQYQGFFNNSSLCFAVVGQTEQPCELQLHAPSQQPHWQVATGMPRVSGSAFGFGRFRADNYEALIDYPFLLGELTIQDFIAHGIKHQLVLSGKQQADMGRITADLAKICEQQLALFGEPAPFTSYTFLTLVVGSGFGGLEHRNSTALICSRKDLLGGRKDGRLNNDYRTFLSLCSHEYFHSWNVKTLKPKRFLPYQLDSEQYTEQLWFYEGMTSYFDDYILHKAGLIDANQYLQLVGETLSRVRRGAGSSSQTVTESSFLSWTKFYQQNENAANSIVSYYAKGGLIALCLDLTLRLQSDHQLSLLQVMRDLWHAYGKTAIGTDDDTLIKHLQSYPGIDVDALLQKALYSTDPLPLSELLDNFGVRVHKQVAADDNTLNGKASDSPAHVSLGAKYKVHSQGLDVQVVYHDEAAYHAGLASGDRIVAIDHIQVNEPNLKEILQAAQAHRETTVHAFRRDQLLTLKLIWQAPKSNNHVLSINRPERLQGWLNYPI</sequence>
<dbReference type="Gene3D" id="2.30.42.10">
    <property type="match status" value="1"/>
</dbReference>
<organism evidence="3 4">
    <name type="scientific">Idiomarina xiamenensis 10-D-4</name>
    <dbReference type="NCBI Taxonomy" id="740709"/>
    <lineage>
        <taxon>Bacteria</taxon>
        <taxon>Pseudomonadati</taxon>
        <taxon>Pseudomonadota</taxon>
        <taxon>Gammaproteobacteria</taxon>
        <taxon>Alteromonadales</taxon>
        <taxon>Idiomarinaceae</taxon>
        <taxon>Idiomarina</taxon>
    </lineage>
</organism>
<feature type="domain" description="Peptidase M61 N-terminal" evidence="2">
    <location>
        <begin position="3"/>
        <end position="174"/>
    </location>
</feature>
<dbReference type="Pfam" id="PF17899">
    <property type="entry name" value="Peptidase_M61_N"/>
    <property type="match status" value="1"/>
</dbReference>
<dbReference type="InterPro" id="IPR007963">
    <property type="entry name" value="Peptidase_M61_catalytic"/>
</dbReference>
<keyword evidence="3" id="KW-0031">Aminopeptidase</keyword>
<dbReference type="SUPFAM" id="SSF50156">
    <property type="entry name" value="PDZ domain-like"/>
    <property type="match status" value="1"/>
</dbReference>
<dbReference type="STRING" id="740709.A10D4_02362"/>
<feature type="domain" description="Peptidase M61 catalytic" evidence="1">
    <location>
        <begin position="271"/>
        <end position="387"/>
    </location>
</feature>
<evidence type="ECO:0000259" key="1">
    <source>
        <dbReference type="Pfam" id="PF05299"/>
    </source>
</evidence>
<dbReference type="Proteomes" id="UP000014115">
    <property type="component" value="Unassembled WGS sequence"/>
</dbReference>
<dbReference type="InterPro" id="IPR036034">
    <property type="entry name" value="PDZ_sf"/>
</dbReference>
<comment type="caution">
    <text evidence="3">The sequence shown here is derived from an EMBL/GenBank/DDBJ whole genome shotgun (WGS) entry which is preliminary data.</text>
</comment>
<protein>
    <submittedName>
        <fullName evidence="3">Aminopeptidase</fullName>
    </submittedName>
</protein>
<dbReference type="EMBL" id="AMRG01000002">
    <property type="protein sequence ID" value="EKE87048.1"/>
    <property type="molecule type" value="Genomic_DNA"/>
</dbReference>
<dbReference type="AlphaFoldDB" id="K2KGC2"/>
<keyword evidence="4" id="KW-1185">Reference proteome</keyword>
<proteinExistence type="predicted"/>
<dbReference type="InterPro" id="IPR040756">
    <property type="entry name" value="Peptidase_M61_N"/>
</dbReference>
<evidence type="ECO:0000313" key="4">
    <source>
        <dbReference type="Proteomes" id="UP000014115"/>
    </source>
</evidence>
<dbReference type="GO" id="GO:0004177">
    <property type="term" value="F:aminopeptidase activity"/>
    <property type="evidence" value="ECO:0007669"/>
    <property type="project" value="UniProtKB-KW"/>
</dbReference>
<dbReference type="InterPro" id="IPR027268">
    <property type="entry name" value="Peptidase_M4/M1_CTD_sf"/>
</dbReference>
<dbReference type="Gene3D" id="2.60.40.3650">
    <property type="match status" value="1"/>
</dbReference>
<dbReference type="Pfam" id="PF05299">
    <property type="entry name" value="Peptidase_M61"/>
    <property type="match status" value="1"/>
</dbReference>
<dbReference type="OrthoDB" id="9778516at2"/>
<accession>K2KGC2</accession>
<dbReference type="SUPFAM" id="SSF55486">
    <property type="entry name" value="Metalloproteases ('zincins'), catalytic domain"/>
    <property type="match status" value="1"/>
</dbReference>
<dbReference type="RefSeq" id="WP_008487490.1">
    <property type="nucleotide sequence ID" value="NZ_AMRG01000002.1"/>
</dbReference>
<keyword evidence="3" id="KW-0645">Protease</keyword>